<keyword evidence="2" id="KW-1185">Reference proteome</keyword>
<organism evidence="1 2">
    <name type="scientific">Brachionus plicatilis</name>
    <name type="common">Marine rotifer</name>
    <name type="synonym">Brachionus muelleri</name>
    <dbReference type="NCBI Taxonomy" id="10195"/>
    <lineage>
        <taxon>Eukaryota</taxon>
        <taxon>Metazoa</taxon>
        <taxon>Spiralia</taxon>
        <taxon>Gnathifera</taxon>
        <taxon>Rotifera</taxon>
        <taxon>Eurotatoria</taxon>
        <taxon>Monogononta</taxon>
        <taxon>Pseudotrocha</taxon>
        <taxon>Ploima</taxon>
        <taxon>Brachionidae</taxon>
        <taxon>Brachionus</taxon>
    </lineage>
</organism>
<evidence type="ECO:0000313" key="1">
    <source>
        <dbReference type="EMBL" id="RNA12713.1"/>
    </source>
</evidence>
<dbReference type="OrthoDB" id="10361448at2759"/>
<comment type="caution">
    <text evidence="1">The sequence shown here is derived from an EMBL/GenBank/DDBJ whole genome shotgun (WGS) entry which is preliminary data.</text>
</comment>
<proteinExistence type="predicted"/>
<gene>
    <name evidence="1" type="ORF">BpHYR1_013581</name>
</gene>
<evidence type="ECO:0000313" key="2">
    <source>
        <dbReference type="Proteomes" id="UP000276133"/>
    </source>
</evidence>
<dbReference type="Proteomes" id="UP000276133">
    <property type="component" value="Unassembled WGS sequence"/>
</dbReference>
<dbReference type="AlphaFoldDB" id="A0A3M7QN61"/>
<reference evidence="1 2" key="1">
    <citation type="journal article" date="2018" name="Sci. Rep.">
        <title>Genomic signatures of local adaptation to the degree of environmental predictability in rotifers.</title>
        <authorList>
            <person name="Franch-Gras L."/>
            <person name="Hahn C."/>
            <person name="Garcia-Roger E.M."/>
            <person name="Carmona M.J."/>
            <person name="Serra M."/>
            <person name="Gomez A."/>
        </authorList>
    </citation>
    <scope>NUCLEOTIDE SEQUENCE [LARGE SCALE GENOMIC DNA]</scope>
    <source>
        <strain evidence="1">HYR1</strain>
    </source>
</reference>
<sequence>MKHVMFADYLGMDLELIHEIRFNSIHNLQPIFKATKNDYSDKMLVKNFCLKADANYLKLVQNGICLNSAEIYNQNSVRGIILTLNESDQAEPKKATKKFVNFFKHRDQIVVKDKQLDLVYVIWSVDDWKTWKYQLTMQKNSKILKSSPNTVIKTHEFFIQDINQLIDINNKFQLIVCHQIGMDVYKDTNEDKCFDFKCAIKI</sequence>
<accession>A0A3M7QN61</accession>
<name>A0A3M7QN61_BRAPC</name>
<protein>
    <submittedName>
        <fullName evidence="1">Uncharacterized protein</fullName>
    </submittedName>
</protein>
<dbReference type="EMBL" id="REGN01005628">
    <property type="protein sequence ID" value="RNA12713.1"/>
    <property type="molecule type" value="Genomic_DNA"/>
</dbReference>